<dbReference type="InterPro" id="IPR014722">
    <property type="entry name" value="Rib_uL2_dom2"/>
</dbReference>
<name>A0AAE1ZD03_SCHME</name>
<dbReference type="InterPro" id="IPR022666">
    <property type="entry name" value="Ribosomal_uL2_RNA-bd_dom"/>
</dbReference>
<dbReference type="Gene3D" id="2.30.30.30">
    <property type="match status" value="1"/>
</dbReference>
<evidence type="ECO:0008006" key="8">
    <source>
        <dbReference type="Google" id="ProtNLM"/>
    </source>
</evidence>
<dbReference type="InterPro" id="IPR022669">
    <property type="entry name" value="Ribosomal_uL2_C"/>
</dbReference>
<comment type="similarity">
    <text evidence="1">Belongs to the universal ribosomal protein uL2 family.</text>
</comment>
<protein>
    <recommendedName>
        <fullName evidence="8">39S ribosomal protein L2, mitochondrial</fullName>
    </recommendedName>
</protein>
<dbReference type="InterPro" id="IPR012340">
    <property type="entry name" value="NA-bd_OB-fold"/>
</dbReference>
<dbReference type="InterPro" id="IPR002171">
    <property type="entry name" value="Ribosomal_uL2"/>
</dbReference>
<comment type="caution">
    <text evidence="6">The sequence shown here is derived from an EMBL/GenBank/DDBJ whole genome shotgun (WGS) entry which is preliminary data.</text>
</comment>
<keyword evidence="3" id="KW-0687">Ribonucleoprotein</keyword>
<dbReference type="Proteomes" id="UP001292079">
    <property type="component" value="Unassembled WGS sequence"/>
</dbReference>
<dbReference type="GO" id="GO:0003735">
    <property type="term" value="F:structural constituent of ribosome"/>
    <property type="evidence" value="ECO:0007669"/>
    <property type="project" value="InterPro"/>
</dbReference>
<evidence type="ECO:0000313" key="6">
    <source>
        <dbReference type="EMBL" id="KAK4471154.1"/>
    </source>
</evidence>
<keyword evidence="2" id="KW-0689">Ribosomal protein</keyword>
<feature type="domain" description="Large ribosomal subunit protein uL2 RNA-binding" evidence="5">
    <location>
        <begin position="185"/>
        <end position="265"/>
    </location>
</feature>
<dbReference type="Gene3D" id="2.40.50.140">
    <property type="entry name" value="Nucleic acid-binding proteins"/>
    <property type="match status" value="1"/>
</dbReference>
<dbReference type="SMART" id="SM01383">
    <property type="entry name" value="Ribosomal_L2"/>
    <property type="match status" value="1"/>
</dbReference>
<gene>
    <name evidence="6" type="ORF">MN116_005549</name>
</gene>
<dbReference type="SUPFAM" id="SSF50104">
    <property type="entry name" value="Translation proteins SH3-like domain"/>
    <property type="match status" value="1"/>
</dbReference>
<reference evidence="6" key="1">
    <citation type="submission" date="2022-04" db="EMBL/GenBank/DDBJ databases">
        <authorList>
            <person name="Xu L."/>
            <person name="Lv Z."/>
        </authorList>
    </citation>
    <scope>NUCLEOTIDE SEQUENCE</scope>
    <source>
        <strain evidence="6">LV_2022a</strain>
    </source>
</reference>
<dbReference type="InterPro" id="IPR008991">
    <property type="entry name" value="Translation_prot_SH3-like_sf"/>
</dbReference>
<dbReference type="PANTHER" id="PTHR13691">
    <property type="entry name" value="RIBOSOMAL PROTEIN L2"/>
    <property type="match status" value="1"/>
</dbReference>
<reference evidence="6" key="2">
    <citation type="journal article" date="2023" name="Infect Dis Poverty">
        <title>Chromosome-scale genome of the human blood fluke Schistosoma mekongi and its implications for public health.</title>
        <authorList>
            <person name="Zhou M."/>
            <person name="Xu L."/>
            <person name="Xu D."/>
            <person name="Chen W."/>
            <person name="Khan J."/>
            <person name="Hu Y."/>
            <person name="Huang H."/>
            <person name="Wei H."/>
            <person name="Zhang Y."/>
            <person name="Chusongsang P."/>
            <person name="Tanasarnprasert K."/>
            <person name="Hu X."/>
            <person name="Limpanont Y."/>
            <person name="Lv Z."/>
        </authorList>
    </citation>
    <scope>NUCLEOTIDE SEQUENCE</scope>
    <source>
        <strain evidence="6">LV_2022a</strain>
    </source>
</reference>
<dbReference type="PANTHER" id="PTHR13691:SF73">
    <property type="entry name" value="LARGE RIBOSOMAL SUBUNIT PROTEIN UL2M"/>
    <property type="match status" value="1"/>
</dbReference>
<dbReference type="EMBL" id="JALJAT010000003">
    <property type="protein sequence ID" value="KAK4471154.1"/>
    <property type="molecule type" value="Genomic_DNA"/>
</dbReference>
<evidence type="ECO:0000256" key="3">
    <source>
        <dbReference type="ARBA" id="ARBA00023274"/>
    </source>
</evidence>
<sequence>MWSTIMIETSSNYKLKTIGCGRSVGDFSEPNTFNICEVFWAITNVHLTTELTSKCENTFCSSFESYAVCRFLFIVFSSTDNLPVVCCFILGIQMNLYSHLTNCIRLNTNRDLGIKLFKSLNFAPTCLTTLSLLQPNKCELSTSCSLHRHPGIIHPRPVSRYWAICKMRDPSQYTADALPFIRTGGRGPDGKIQLKHVTTGLNRPWFMVDHNRSRHRSTKNIHEELVLQVKKTWWRHPFIALVASGEVKRWIIATANMKPGDIIRSHVDIPAIPVDPMEGDAYPVGALPVGTVISQFEIKPGQGALFCRTAGSSATVFRRGKYVGSKLSEELNSTSSNVELEDEYVVFVRTNGKRKIYKLLPTCMSVVGQVSNQHHDQFKFRKFGEKKWRGIKQRSGLWQRKTGRFGRKIRPIGPPIDLASRKSSPDYFKLKCSYPGRSEYTIRKEQDMYEALYAQTIQRPQPVPGRYNALPDKMRRYRWCSWSSVR</sequence>
<organism evidence="6 7">
    <name type="scientific">Schistosoma mekongi</name>
    <name type="common">Parasitic worm</name>
    <dbReference type="NCBI Taxonomy" id="38744"/>
    <lineage>
        <taxon>Eukaryota</taxon>
        <taxon>Metazoa</taxon>
        <taxon>Spiralia</taxon>
        <taxon>Lophotrochozoa</taxon>
        <taxon>Platyhelminthes</taxon>
        <taxon>Trematoda</taxon>
        <taxon>Digenea</taxon>
        <taxon>Strigeidida</taxon>
        <taxon>Schistosomatoidea</taxon>
        <taxon>Schistosomatidae</taxon>
        <taxon>Schistosoma</taxon>
    </lineage>
</organism>
<evidence type="ECO:0000313" key="7">
    <source>
        <dbReference type="Proteomes" id="UP001292079"/>
    </source>
</evidence>
<dbReference type="GO" id="GO:0003723">
    <property type="term" value="F:RNA binding"/>
    <property type="evidence" value="ECO:0007669"/>
    <property type="project" value="TreeGrafter"/>
</dbReference>
<accession>A0AAE1ZD03</accession>
<dbReference type="SMART" id="SM01382">
    <property type="entry name" value="Ribosomal_L2_C"/>
    <property type="match status" value="1"/>
</dbReference>
<keyword evidence="7" id="KW-1185">Reference proteome</keyword>
<dbReference type="GO" id="GO:0032543">
    <property type="term" value="P:mitochondrial translation"/>
    <property type="evidence" value="ECO:0007669"/>
    <property type="project" value="TreeGrafter"/>
</dbReference>
<evidence type="ECO:0000259" key="4">
    <source>
        <dbReference type="SMART" id="SM01382"/>
    </source>
</evidence>
<dbReference type="Pfam" id="PF03947">
    <property type="entry name" value="Ribosomal_L2_C"/>
    <property type="match status" value="1"/>
</dbReference>
<dbReference type="GO" id="GO:0005762">
    <property type="term" value="C:mitochondrial large ribosomal subunit"/>
    <property type="evidence" value="ECO:0007669"/>
    <property type="project" value="TreeGrafter"/>
</dbReference>
<evidence type="ECO:0000256" key="1">
    <source>
        <dbReference type="ARBA" id="ARBA00005636"/>
    </source>
</evidence>
<evidence type="ECO:0000256" key="2">
    <source>
        <dbReference type="ARBA" id="ARBA00022980"/>
    </source>
</evidence>
<dbReference type="SUPFAM" id="SSF50249">
    <property type="entry name" value="Nucleic acid-binding proteins"/>
    <property type="match status" value="1"/>
</dbReference>
<proteinExistence type="inferred from homology"/>
<dbReference type="AlphaFoldDB" id="A0AAE1ZD03"/>
<evidence type="ECO:0000259" key="5">
    <source>
        <dbReference type="SMART" id="SM01383"/>
    </source>
</evidence>
<feature type="domain" description="Large ribosomal subunit protein uL2 C-terminal" evidence="4">
    <location>
        <begin position="276"/>
        <end position="415"/>
    </location>
</feature>